<dbReference type="InterPro" id="IPR021428">
    <property type="entry name" value="DUF3078"/>
</dbReference>
<evidence type="ECO:0000313" key="2">
    <source>
        <dbReference type="Proteomes" id="UP001221302"/>
    </source>
</evidence>
<comment type="caution">
    <text evidence="1">The sequence shown here is derived from an EMBL/GenBank/DDBJ whole genome shotgun (WGS) entry which is preliminary data.</text>
</comment>
<dbReference type="EMBL" id="JARGDL010000005">
    <property type="protein sequence ID" value="MDF1611658.1"/>
    <property type="molecule type" value="Genomic_DNA"/>
</dbReference>
<reference evidence="1" key="1">
    <citation type="submission" date="2023-03" db="EMBL/GenBank/DDBJ databases">
        <title>Stygiobacter electus gen. nov., sp. nov., facultatively anaerobic thermotolerant bacterium of the class Ignavibacteria from a well of Yessentuki mineral water deposit.</title>
        <authorList>
            <person name="Podosokorskaya O.A."/>
            <person name="Elcheninov A.G."/>
            <person name="Petrova N.F."/>
            <person name="Zavarzina D.G."/>
            <person name="Kublanov I.V."/>
            <person name="Merkel A.Y."/>
        </authorList>
    </citation>
    <scope>NUCLEOTIDE SEQUENCE</scope>
    <source>
        <strain evidence="1">09-Me</strain>
    </source>
</reference>
<protein>
    <submittedName>
        <fullName evidence="1">DUF3078 domain-containing protein</fullName>
    </submittedName>
</protein>
<proteinExistence type="predicted"/>
<dbReference type="AlphaFoldDB" id="A0AAE3TDX4"/>
<evidence type="ECO:0000313" key="1">
    <source>
        <dbReference type="EMBL" id="MDF1611658.1"/>
    </source>
</evidence>
<keyword evidence="2" id="KW-1185">Reference proteome</keyword>
<dbReference type="Pfam" id="PF11276">
    <property type="entry name" value="DUF3078"/>
    <property type="match status" value="1"/>
</dbReference>
<name>A0AAE3TDX4_9BACT</name>
<dbReference type="Proteomes" id="UP001221302">
    <property type="component" value="Unassembled WGS sequence"/>
</dbReference>
<organism evidence="1 2">
    <name type="scientific">Stygiobacter electus</name>
    <dbReference type="NCBI Taxonomy" id="3032292"/>
    <lineage>
        <taxon>Bacteria</taxon>
        <taxon>Pseudomonadati</taxon>
        <taxon>Ignavibacteriota</taxon>
        <taxon>Ignavibacteria</taxon>
        <taxon>Ignavibacteriales</taxon>
        <taxon>Melioribacteraceae</taxon>
        <taxon>Stygiobacter</taxon>
    </lineage>
</organism>
<gene>
    <name evidence="1" type="ORF">P0M35_05825</name>
</gene>
<dbReference type="RefSeq" id="WP_321535425.1">
    <property type="nucleotide sequence ID" value="NZ_JARGDL010000005.1"/>
</dbReference>
<accession>A0AAE3TDX4</accession>
<sequence>MKKIFFILVLIFTFNTFALVQDSLKNKWIPSLVTNIGFNQVAFSNWVKGGENSIAWSILANFSYNNTSDLWTYKNSLKGLFGRSKIGSGNYITTDNDLYIENLVSYNVGWAVSPYLSNSIRTQITKGYDYKSSPTKQISDLFDPGYITQTLGFTFDKYPNIITRLGIGLQEVFTNKFIQYTDNATTTDVEKFKFETGIESVTDFDFKIDDNIIYKSKLRLFSQFKSLDIWDVRFDNIIAAKISKLISVNFNFLAIYEKAQSPKTQIKEGLQVGFVFNIL</sequence>